<feature type="chain" id="PRO_5017779633" description="SH3 domain-containing protein" evidence="1">
    <location>
        <begin position="22"/>
        <end position="208"/>
    </location>
</feature>
<protein>
    <recommendedName>
        <fullName evidence="4">SH3 domain-containing protein</fullName>
    </recommendedName>
</protein>
<sequence length="208" mass="23229">MYKLLLASVLFLSVVISPLKAEQCEQFAVTASDGYVNVRSVPRVQKNNIVGTLPTGFSLSLTIQRQGWWQINSPFQGWVAGNQISKVSCDTAHDLLYKVGYPTMNHLSKKAIQGNRMAAETLIKMSGAMDGANAEIYAESITNFANQNPNFLLSILKQQSSLNRQMSLRLIDFGLGISNSSERQKFEAIIIQLPSDNMVKQDWQNRNR</sequence>
<name>A0A3E0M121_MICAE</name>
<dbReference type="Proteomes" id="UP000256301">
    <property type="component" value="Unassembled WGS sequence"/>
</dbReference>
<feature type="signal peptide" evidence="1">
    <location>
        <begin position="1"/>
        <end position="21"/>
    </location>
</feature>
<evidence type="ECO:0000313" key="2">
    <source>
        <dbReference type="EMBL" id="REJ53490.1"/>
    </source>
</evidence>
<organism evidence="2 3">
    <name type="scientific">Microcystis aeruginosa DA14</name>
    <dbReference type="NCBI Taxonomy" id="1987506"/>
    <lineage>
        <taxon>Bacteria</taxon>
        <taxon>Bacillati</taxon>
        <taxon>Cyanobacteriota</taxon>
        <taxon>Cyanophyceae</taxon>
        <taxon>Oscillatoriophycideae</taxon>
        <taxon>Chroococcales</taxon>
        <taxon>Microcystaceae</taxon>
        <taxon>Microcystis</taxon>
    </lineage>
</organism>
<dbReference type="AlphaFoldDB" id="A0A3E0M121"/>
<evidence type="ECO:0008006" key="4">
    <source>
        <dbReference type="Google" id="ProtNLM"/>
    </source>
</evidence>
<comment type="caution">
    <text evidence="2">The sequence shown here is derived from an EMBL/GenBank/DDBJ whole genome shotgun (WGS) entry which is preliminary data.</text>
</comment>
<evidence type="ECO:0000256" key="1">
    <source>
        <dbReference type="SAM" id="SignalP"/>
    </source>
</evidence>
<gene>
    <name evidence="2" type="ORF">DWQ56_21855</name>
</gene>
<reference evidence="2 3" key="1">
    <citation type="submission" date="2017-08" db="EMBL/GenBank/DDBJ databases">
        <title>Functional genomic and metabolic studies of the symbiotic interactions of six Microcystis-dominated communities.</title>
        <authorList>
            <person name="Li Q."/>
            <person name="Lin F."/>
        </authorList>
    </citation>
    <scope>NUCLEOTIDE SEQUENCE [LARGE SCALE GENOMIC DNA]</scope>
    <source>
        <strain evidence="2">DA14</strain>
    </source>
</reference>
<evidence type="ECO:0000313" key="3">
    <source>
        <dbReference type="Proteomes" id="UP000256301"/>
    </source>
</evidence>
<accession>A0A3E0M121</accession>
<dbReference type="EMBL" id="QQWE01000008">
    <property type="protein sequence ID" value="REJ53490.1"/>
    <property type="molecule type" value="Genomic_DNA"/>
</dbReference>
<keyword evidence="1" id="KW-0732">Signal</keyword>
<proteinExistence type="predicted"/>
<dbReference type="Gene3D" id="2.30.30.40">
    <property type="entry name" value="SH3 Domains"/>
    <property type="match status" value="1"/>
</dbReference>